<feature type="compositionally biased region" description="Polar residues" evidence="2">
    <location>
        <begin position="388"/>
        <end position="408"/>
    </location>
</feature>
<organism evidence="4 5">
    <name type="scientific">Sphaerobolus stellatus (strain SS14)</name>
    <dbReference type="NCBI Taxonomy" id="990650"/>
    <lineage>
        <taxon>Eukaryota</taxon>
        <taxon>Fungi</taxon>
        <taxon>Dikarya</taxon>
        <taxon>Basidiomycota</taxon>
        <taxon>Agaricomycotina</taxon>
        <taxon>Agaricomycetes</taxon>
        <taxon>Phallomycetidae</taxon>
        <taxon>Geastrales</taxon>
        <taxon>Sphaerobolaceae</taxon>
        <taxon>Sphaerobolus</taxon>
    </lineage>
</organism>
<dbReference type="InterPro" id="IPR007527">
    <property type="entry name" value="Znf_SWIM"/>
</dbReference>
<dbReference type="PROSITE" id="PS50966">
    <property type="entry name" value="ZF_SWIM"/>
    <property type="match status" value="1"/>
</dbReference>
<evidence type="ECO:0000313" key="4">
    <source>
        <dbReference type="EMBL" id="KIJ24388.1"/>
    </source>
</evidence>
<evidence type="ECO:0000256" key="1">
    <source>
        <dbReference type="PROSITE-ProRule" id="PRU00325"/>
    </source>
</evidence>
<evidence type="ECO:0000256" key="2">
    <source>
        <dbReference type="SAM" id="MobiDB-lite"/>
    </source>
</evidence>
<dbReference type="Pfam" id="PF04434">
    <property type="entry name" value="SWIM"/>
    <property type="match status" value="1"/>
</dbReference>
<evidence type="ECO:0000259" key="3">
    <source>
        <dbReference type="PROSITE" id="PS50966"/>
    </source>
</evidence>
<evidence type="ECO:0000313" key="5">
    <source>
        <dbReference type="Proteomes" id="UP000054279"/>
    </source>
</evidence>
<proteinExistence type="predicted"/>
<feature type="compositionally biased region" description="Basic residues" evidence="2">
    <location>
        <begin position="424"/>
        <end position="433"/>
    </location>
</feature>
<keyword evidence="1" id="KW-0863">Zinc-finger</keyword>
<dbReference type="AlphaFoldDB" id="A0A0C9T644"/>
<dbReference type="GO" id="GO:0008270">
    <property type="term" value="F:zinc ion binding"/>
    <property type="evidence" value="ECO:0007669"/>
    <property type="project" value="UniProtKB-KW"/>
</dbReference>
<feature type="domain" description="SWIM-type" evidence="3">
    <location>
        <begin position="173"/>
        <end position="208"/>
    </location>
</feature>
<reference evidence="4 5" key="1">
    <citation type="submission" date="2014-06" db="EMBL/GenBank/DDBJ databases">
        <title>Evolutionary Origins and Diversification of the Mycorrhizal Mutualists.</title>
        <authorList>
            <consortium name="DOE Joint Genome Institute"/>
            <consortium name="Mycorrhizal Genomics Consortium"/>
            <person name="Kohler A."/>
            <person name="Kuo A."/>
            <person name="Nagy L.G."/>
            <person name="Floudas D."/>
            <person name="Copeland A."/>
            <person name="Barry K.W."/>
            <person name="Cichocki N."/>
            <person name="Veneault-Fourrey C."/>
            <person name="LaButti K."/>
            <person name="Lindquist E.A."/>
            <person name="Lipzen A."/>
            <person name="Lundell T."/>
            <person name="Morin E."/>
            <person name="Murat C."/>
            <person name="Riley R."/>
            <person name="Ohm R."/>
            <person name="Sun H."/>
            <person name="Tunlid A."/>
            <person name="Henrissat B."/>
            <person name="Grigoriev I.V."/>
            <person name="Hibbett D.S."/>
            <person name="Martin F."/>
        </authorList>
    </citation>
    <scope>NUCLEOTIDE SEQUENCE [LARGE SCALE GENOMIC DNA]</scope>
    <source>
        <strain evidence="4 5">SS14</strain>
    </source>
</reference>
<feature type="region of interest" description="Disordered" evidence="2">
    <location>
        <begin position="379"/>
        <end position="433"/>
    </location>
</feature>
<name>A0A0C9T644_SPHS4</name>
<dbReference type="OrthoDB" id="2422225at2759"/>
<keyword evidence="5" id="KW-1185">Reference proteome</keyword>
<keyword evidence="1" id="KW-0479">Metal-binding</keyword>
<protein>
    <recommendedName>
        <fullName evidence="3">SWIM-type domain-containing protein</fullName>
    </recommendedName>
</protein>
<gene>
    <name evidence="4" type="ORF">M422DRAFT_274849</name>
</gene>
<accession>A0A0C9T644</accession>
<sequence length="433" mass="47651">MEFTTAKALLFKERKILIVMQEDAELTGAAQRGLLHIDYLDDYWCRDSLWQSWSDFGRHVASQRLNANLYNDGGMEVLPSIFEQHCLEAAEEERWGARIRAVPGGQDILKTNAPANAKLPAVVYLITDPQRDQAAATLLKQNCLSILAYYSDGLYLNCYSSLRSRHDANATIYQVRLFYRGTASCSCPDFVSRGGACKHIRAALHQTSFLRHSGQSIPIISLPSSEAEARVQQLGSMDMTGSFLPEDAPIAKAVAMVADILSIVPDAYVEGRLDESAAESRDIADDGITDDIESVATDAEGELDFTLLRSSRQAIDAQSMTRFAYEARVAAPKLSDLAAILPDHKINIPMEQVNDLIAFRDNIALLLHKIDRILPSGSTSKKAHLDSALTNKESTSFMPPTQRSSTVPPSGKIGPLPPSPEKSQKHKQSYSCH</sequence>
<dbReference type="EMBL" id="KN837495">
    <property type="protein sequence ID" value="KIJ24388.1"/>
    <property type="molecule type" value="Genomic_DNA"/>
</dbReference>
<keyword evidence="1" id="KW-0862">Zinc</keyword>
<dbReference type="Proteomes" id="UP000054279">
    <property type="component" value="Unassembled WGS sequence"/>
</dbReference>
<dbReference type="HOGENOM" id="CLU_040329_0_0_1"/>